<sequence length="49" mass="5742">MVVVQLFVRDAPAYRKQRFIDRGHLRAETRGFLFYKKASGNNPGPFLWS</sequence>
<accession>A0A445N3N3</accession>
<dbReference type="AlphaFoldDB" id="A0A445N3N3"/>
<proteinExistence type="predicted"/>
<organism evidence="1">
    <name type="scientific">uncultured Desulfobacterium sp</name>
    <dbReference type="NCBI Taxonomy" id="201089"/>
    <lineage>
        <taxon>Bacteria</taxon>
        <taxon>Pseudomonadati</taxon>
        <taxon>Thermodesulfobacteriota</taxon>
        <taxon>Desulfobacteria</taxon>
        <taxon>Desulfobacterales</taxon>
        <taxon>Desulfobacteriaceae</taxon>
        <taxon>Desulfobacterium</taxon>
        <taxon>environmental samples</taxon>
    </lineage>
</organism>
<dbReference type="EMBL" id="OJIN01000235">
    <property type="protein sequence ID" value="SPD76327.1"/>
    <property type="molecule type" value="Genomic_DNA"/>
</dbReference>
<gene>
    <name evidence="1" type="ORF">PITCH_A890036</name>
</gene>
<reference evidence="1" key="1">
    <citation type="submission" date="2018-01" db="EMBL/GenBank/DDBJ databases">
        <authorList>
            <person name="Regsiter A."/>
            <person name="William W."/>
        </authorList>
    </citation>
    <scope>NUCLEOTIDE SEQUENCE</scope>
    <source>
        <strain evidence="1">TRIP AH-1</strain>
    </source>
</reference>
<name>A0A445N3N3_9BACT</name>
<evidence type="ECO:0000313" key="1">
    <source>
        <dbReference type="EMBL" id="SPD76327.1"/>
    </source>
</evidence>
<protein>
    <submittedName>
        <fullName evidence="1">Uncharacterized protein</fullName>
    </submittedName>
</protein>